<evidence type="ECO:0000313" key="6">
    <source>
        <dbReference type="EMBL" id="EFA29395.1"/>
    </source>
</evidence>
<accession>A0A7G2K1T8</accession>
<dbReference type="AlphaFoldDB" id="A0A7G2K1T8"/>
<dbReference type="GO" id="GO:0016491">
    <property type="term" value="F:oxidoreductase activity"/>
    <property type="evidence" value="ECO:0007669"/>
    <property type="project" value="UniProtKB-KW"/>
</dbReference>
<dbReference type="Pfam" id="PF00654">
    <property type="entry name" value="Voltage_CLC"/>
    <property type="match status" value="1"/>
</dbReference>
<feature type="transmembrane region" description="Helical" evidence="5">
    <location>
        <begin position="12"/>
        <end position="35"/>
    </location>
</feature>
<gene>
    <name evidence="7" type="ORF">HAINFHK1212_0286</name>
    <name evidence="6" type="ORF">HAINFHK1212_1606</name>
</gene>
<organism evidence="6">
    <name type="scientific">Haemophilus influenzae HK1212</name>
    <dbReference type="NCBI Taxonomy" id="456482"/>
    <lineage>
        <taxon>Bacteria</taxon>
        <taxon>Pseudomonadati</taxon>
        <taxon>Pseudomonadota</taxon>
        <taxon>Gammaproteobacteria</taxon>
        <taxon>Pasteurellales</taxon>
        <taxon>Pasteurellaceae</taxon>
        <taxon>Haemophilus</taxon>
    </lineage>
</organism>
<dbReference type="EMBL" id="ABFC01000150">
    <property type="protein sequence ID" value="EFA29395.1"/>
    <property type="molecule type" value="Genomic_DNA"/>
</dbReference>
<protein>
    <submittedName>
        <fullName evidence="6">NADH2 dehydrogenase, subunit 2</fullName>
        <ecNumber evidence="6">1.6.5.3</ecNumber>
    </submittedName>
</protein>
<dbReference type="InterPro" id="IPR014743">
    <property type="entry name" value="Cl-channel_core"/>
</dbReference>
<dbReference type="InterPro" id="IPR001807">
    <property type="entry name" value="ClC"/>
</dbReference>
<evidence type="ECO:0000313" key="7">
    <source>
        <dbReference type="EMBL" id="EFA29546.1"/>
    </source>
</evidence>
<dbReference type="GO" id="GO:0015108">
    <property type="term" value="F:chloride transmembrane transporter activity"/>
    <property type="evidence" value="ECO:0007669"/>
    <property type="project" value="InterPro"/>
</dbReference>
<evidence type="ECO:0000256" key="2">
    <source>
        <dbReference type="ARBA" id="ARBA00022692"/>
    </source>
</evidence>
<keyword evidence="6" id="KW-0560">Oxidoreductase</keyword>
<evidence type="ECO:0000256" key="1">
    <source>
        <dbReference type="ARBA" id="ARBA00004141"/>
    </source>
</evidence>
<evidence type="ECO:0000256" key="5">
    <source>
        <dbReference type="SAM" id="Phobius"/>
    </source>
</evidence>
<comment type="caution">
    <text evidence="6">The sequence shown here is derived from an EMBL/GenBank/DDBJ whole genome shotgun (WGS) entry which is preliminary data.</text>
</comment>
<proteinExistence type="predicted"/>
<feature type="transmembrane region" description="Helical" evidence="5">
    <location>
        <begin position="55"/>
        <end position="77"/>
    </location>
</feature>
<dbReference type="EMBL" id="ABFC01000053">
    <property type="protein sequence ID" value="EFA29546.1"/>
    <property type="molecule type" value="Genomic_DNA"/>
</dbReference>
<name>A0A7G2K1T8_HAEIF</name>
<evidence type="ECO:0000256" key="3">
    <source>
        <dbReference type="ARBA" id="ARBA00022989"/>
    </source>
</evidence>
<dbReference type="EC" id="1.6.5.3" evidence="6"/>
<evidence type="ECO:0000256" key="4">
    <source>
        <dbReference type="ARBA" id="ARBA00023136"/>
    </source>
</evidence>
<keyword evidence="3 5" id="KW-1133">Transmembrane helix</keyword>
<feature type="transmembrane region" description="Helical" evidence="5">
    <location>
        <begin position="97"/>
        <end position="113"/>
    </location>
</feature>
<dbReference type="GO" id="GO:0016020">
    <property type="term" value="C:membrane"/>
    <property type="evidence" value="ECO:0007669"/>
    <property type="project" value="UniProtKB-SubCell"/>
</dbReference>
<sequence length="114" mass="12449">MNSAKLFGKFLLPFWLCLSVHQLGVLAAGFILVAIQGNSPYFPRYQGATSVSYLYLWLAICGVGCGILGGIFGRLLAKGIAGLLPEKWRGWVRQPPIYIALLLGLVLAALLEWK</sequence>
<comment type="subcellular location">
    <subcellularLocation>
        <location evidence="1">Membrane</location>
        <topology evidence="1">Multi-pass membrane protein</topology>
    </subcellularLocation>
</comment>
<dbReference type="SUPFAM" id="SSF81340">
    <property type="entry name" value="Clc chloride channel"/>
    <property type="match status" value="1"/>
</dbReference>
<keyword evidence="4 5" id="KW-0472">Membrane</keyword>
<keyword evidence="2 5" id="KW-0812">Transmembrane</keyword>
<reference evidence="6" key="1">
    <citation type="journal article" date="2010" name="Genomics">
        <title>Tracing phylogenomic events leading to diversity of Haemophilus influenzae and the emergence of Brazilian Purpuric Fever (BPF)-associated clones.</title>
        <authorList>
            <person name="Papazisi L."/>
            <person name="Ratnayake S."/>
            <person name="Remortel B.G."/>
            <person name="Bock G.R."/>
            <person name="Liang W."/>
            <person name="Saeed A.I."/>
            <person name="Liu J."/>
            <person name="Fleischmann R.D."/>
            <person name="Kilian M."/>
            <person name="Peterson S.N."/>
        </authorList>
    </citation>
    <scope>NUCLEOTIDE SEQUENCE [LARGE SCALE GENOMIC DNA]</scope>
    <source>
        <strain evidence="6">HK1212</strain>
    </source>
</reference>